<organism evidence="2 3">
    <name type="scientific">Neonectria ditissima</name>
    <dbReference type="NCBI Taxonomy" id="78410"/>
    <lineage>
        <taxon>Eukaryota</taxon>
        <taxon>Fungi</taxon>
        <taxon>Dikarya</taxon>
        <taxon>Ascomycota</taxon>
        <taxon>Pezizomycotina</taxon>
        <taxon>Sordariomycetes</taxon>
        <taxon>Hypocreomycetidae</taxon>
        <taxon>Hypocreales</taxon>
        <taxon>Nectriaceae</taxon>
        <taxon>Neonectria</taxon>
    </lineage>
</organism>
<evidence type="ECO:0000256" key="1">
    <source>
        <dbReference type="SAM" id="MobiDB-lite"/>
    </source>
</evidence>
<protein>
    <submittedName>
        <fullName evidence="2">Uncharacterized protein</fullName>
    </submittedName>
</protein>
<dbReference type="Proteomes" id="UP000050424">
    <property type="component" value="Unassembled WGS sequence"/>
</dbReference>
<comment type="caution">
    <text evidence="2">The sequence shown here is derived from an EMBL/GenBank/DDBJ whole genome shotgun (WGS) entry which is preliminary data.</text>
</comment>
<keyword evidence="3" id="KW-1185">Reference proteome</keyword>
<dbReference type="PANTHER" id="PTHR38116">
    <property type="entry name" value="CHROMOSOME 7, WHOLE GENOME SHOTGUN SEQUENCE"/>
    <property type="match status" value="1"/>
</dbReference>
<dbReference type="AlphaFoldDB" id="A0A0N8H8I8"/>
<proteinExistence type="predicted"/>
<accession>A0A0N8H8I8</accession>
<gene>
    <name evidence="2" type="ORF">AK830_g1829</name>
</gene>
<feature type="region of interest" description="Disordered" evidence="1">
    <location>
        <begin position="146"/>
        <end position="171"/>
    </location>
</feature>
<feature type="compositionally biased region" description="Low complexity" evidence="1">
    <location>
        <begin position="34"/>
        <end position="47"/>
    </location>
</feature>
<name>A0A0N8H8I8_9HYPO</name>
<dbReference type="EMBL" id="LKCW01000016">
    <property type="protein sequence ID" value="KPM44692.1"/>
    <property type="molecule type" value="Genomic_DNA"/>
</dbReference>
<feature type="compositionally biased region" description="Basic residues" evidence="1">
    <location>
        <begin position="1"/>
        <end position="10"/>
    </location>
</feature>
<evidence type="ECO:0000313" key="2">
    <source>
        <dbReference type="EMBL" id="KPM44692.1"/>
    </source>
</evidence>
<evidence type="ECO:0000313" key="3">
    <source>
        <dbReference type="Proteomes" id="UP000050424"/>
    </source>
</evidence>
<dbReference type="OrthoDB" id="2245989at2759"/>
<feature type="compositionally biased region" description="Basic and acidic residues" evidence="1">
    <location>
        <begin position="12"/>
        <end position="21"/>
    </location>
</feature>
<dbReference type="Pfam" id="PF11905">
    <property type="entry name" value="DUF3425"/>
    <property type="match status" value="1"/>
</dbReference>
<sequence length="391" mass="43477">MEKPTRKTAPRRATDARREQNRVASRNYQPDDIGSSSGHGNNNLNASASIDENNATIAEIPVVSDPDISYIGSVLEANLLDTEEQTAQEHNTSFQPQPFIANDWPTIAPPVPSVAVNQDEALSKVMQGVQGLSLSQKRRLIQQLEQQTQDAINLPSSPSSSTTPRPQQQSRNPAILLSQPSHIVPSTRLQLEALQFSLALSLTATGPTRAPSQYAMNTGLFSALFANCYALGMSDVEPLLVDEGWSVFGLGPEIGYHPSQLSVVRARFRNLTPDLRPCDLQLTFAHHPYIDVLPFKSFRENIIKALDHDPPLIDEDVLCRDVLAGMVCWGSQHNTLGMGVAVPWDVRCWEPSVWFLHKYRHLVGEWDGEMWRGARRWHSMRGERIQATPPP</sequence>
<reference evidence="2 3" key="1">
    <citation type="submission" date="2015-09" db="EMBL/GenBank/DDBJ databases">
        <title>Draft genome of a European isolate of the apple canker pathogen Neonectria ditissima.</title>
        <authorList>
            <person name="Gomez-Cortecero A."/>
            <person name="Harrison R.J."/>
            <person name="Armitage A.D."/>
        </authorList>
    </citation>
    <scope>NUCLEOTIDE SEQUENCE [LARGE SCALE GENOMIC DNA]</scope>
    <source>
        <strain evidence="2 3">R09/05</strain>
    </source>
</reference>
<dbReference type="STRING" id="78410.A0A0N8H8I8"/>
<dbReference type="PANTHER" id="PTHR38116:SF5">
    <property type="entry name" value="BZIP DOMAIN-CONTAINING PROTEIN"/>
    <property type="match status" value="1"/>
</dbReference>
<dbReference type="InterPro" id="IPR021833">
    <property type="entry name" value="DUF3425"/>
</dbReference>
<feature type="compositionally biased region" description="Low complexity" evidence="1">
    <location>
        <begin position="155"/>
        <end position="171"/>
    </location>
</feature>
<feature type="region of interest" description="Disordered" evidence="1">
    <location>
        <begin position="1"/>
        <end position="47"/>
    </location>
</feature>